<gene>
    <name evidence="1" type="ORF">CTI12_AA598350</name>
</gene>
<keyword evidence="2" id="KW-1185">Reference proteome</keyword>
<name>A0A2U1KIM3_ARTAN</name>
<dbReference type="Proteomes" id="UP000245207">
    <property type="component" value="Unassembled WGS sequence"/>
</dbReference>
<evidence type="ECO:0000313" key="1">
    <source>
        <dbReference type="EMBL" id="PWA36616.1"/>
    </source>
</evidence>
<protein>
    <submittedName>
        <fullName evidence="1">RNA-directed DNA polymerase, eukaryota, Reverse transcriptase zinc-binding domain protein</fullName>
    </submittedName>
</protein>
<dbReference type="AlphaFoldDB" id="A0A2U1KIM3"/>
<keyword evidence="1" id="KW-0808">Transferase</keyword>
<dbReference type="GO" id="GO:0003964">
    <property type="term" value="F:RNA-directed DNA polymerase activity"/>
    <property type="evidence" value="ECO:0007669"/>
    <property type="project" value="UniProtKB-KW"/>
</dbReference>
<reference evidence="1 2" key="1">
    <citation type="journal article" date="2018" name="Mol. Plant">
        <title>The genome of Artemisia annua provides insight into the evolution of Asteraceae family and artemisinin biosynthesis.</title>
        <authorList>
            <person name="Shen Q."/>
            <person name="Zhang L."/>
            <person name="Liao Z."/>
            <person name="Wang S."/>
            <person name="Yan T."/>
            <person name="Shi P."/>
            <person name="Liu M."/>
            <person name="Fu X."/>
            <person name="Pan Q."/>
            <person name="Wang Y."/>
            <person name="Lv Z."/>
            <person name="Lu X."/>
            <person name="Zhang F."/>
            <person name="Jiang W."/>
            <person name="Ma Y."/>
            <person name="Chen M."/>
            <person name="Hao X."/>
            <person name="Li L."/>
            <person name="Tang Y."/>
            <person name="Lv G."/>
            <person name="Zhou Y."/>
            <person name="Sun X."/>
            <person name="Brodelius P.E."/>
            <person name="Rose J.K.C."/>
            <person name="Tang K."/>
        </authorList>
    </citation>
    <scope>NUCLEOTIDE SEQUENCE [LARGE SCALE GENOMIC DNA]</scope>
    <source>
        <strain evidence="2">cv. Huhao1</strain>
        <tissue evidence="1">Leaf</tissue>
    </source>
</reference>
<comment type="caution">
    <text evidence="1">The sequence shown here is derived from an EMBL/GenBank/DDBJ whole genome shotgun (WGS) entry which is preliminary data.</text>
</comment>
<organism evidence="1 2">
    <name type="scientific">Artemisia annua</name>
    <name type="common">Sweet wormwood</name>
    <dbReference type="NCBI Taxonomy" id="35608"/>
    <lineage>
        <taxon>Eukaryota</taxon>
        <taxon>Viridiplantae</taxon>
        <taxon>Streptophyta</taxon>
        <taxon>Embryophyta</taxon>
        <taxon>Tracheophyta</taxon>
        <taxon>Spermatophyta</taxon>
        <taxon>Magnoliopsida</taxon>
        <taxon>eudicotyledons</taxon>
        <taxon>Gunneridae</taxon>
        <taxon>Pentapetalae</taxon>
        <taxon>asterids</taxon>
        <taxon>campanulids</taxon>
        <taxon>Asterales</taxon>
        <taxon>Asteraceae</taxon>
        <taxon>Asteroideae</taxon>
        <taxon>Anthemideae</taxon>
        <taxon>Artemisiinae</taxon>
        <taxon>Artemisia</taxon>
    </lineage>
</organism>
<evidence type="ECO:0000313" key="2">
    <source>
        <dbReference type="Proteomes" id="UP000245207"/>
    </source>
</evidence>
<dbReference type="EMBL" id="PKPP01017905">
    <property type="protein sequence ID" value="PWA36616.1"/>
    <property type="molecule type" value="Genomic_DNA"/>
</dbReference>
<proteinExistence type="predicted"/>
<keyword evidence="1" id="KW-0695">RNA-directed DNA polymerase</keyword>
<keyword evidence="1" id="KW-0548">Nucleotidyltransferase</keyword>
<accession>A0A2U1KIM3</accession>
<dbReference type="OrthoDB" id="1749972at2759"/>
<sequence length="127" mass="15122">MTLKAEKEEYERIMENSELEESDLWIWSECRKNIEEIELHRAHDIKQKSRVKWASLGDENTAFFHYFVNGRKARNSIPGLEVNGEWVSKPTVVKREVLRFFRNHFREDVMDRPGLVHTKTHRHTGTG</sequence>